<dbReference type="GO" id="GO:0009094">
    <property type="term" value="P:L-phenylalanine biosynthetic process"/>
    <property type="evidence" value="ECO:0000318"/>
    <property type="project" value="GO_Central"/>
</dbReference>
<evidence type="ECO:0000256" key="2">
    <source>
        <dbReference type="ARBA" id="ARBA00022605"/>
    </source>
</evidence>
<evidence type="ECO:0000259" key="10">
    <source>
        <dbReference type="Pfam" id="PF00800"/>
    </source>
</evidence>
<dbReference type="AlphaFoldDB" id="A0A9R1XQC2"/>
<keyword evidence="7" id="KW-0456">Lyase</keyword>
<name>A0A9R1XQC2_LACSA</name>
<dbReference type="PANTHER" id="PTHR21022:SF20">
    <property type="entry name" value="AROGENATE DEHYDRATASE_PREPHENATE DEHYDRATASE 1, CHLOROPLASTIC"/>
    <property type="match status" value="1"/>
</dbReference>
<keyword evidence="8" id="KW-0539">Nucleus</keyword>
<keyword evidence="6" id="KW-0584">Phenylalanine biosynthesis</keyword>
<evidence type="ECO:0000313" key="11">
    <source>
        <dbReference type="EMBL" id="KAJ0215672.1"/>
    </source>
</evidence>
<dbReference type="GO" id="GO:0046983">
    <property type="term" value="F:protein dimerization activity"/>
    <property type="evidence" value="ECO:0007669"/>
    <property type="project" value="InterPro"/>
</dbReference>
<feature type="domain" description="Prephenate dehydratase" evidence="10">
    <location>
        <begin position="375"/>
        <end position="412"/>
    </location>
</feature>
<keyword evidence="4" id="KW-0057">Aromatic amino acid biosynthesis</keyword>
<sequence length="458" mass="51229">MALIASKNKRVKSDLTIERIDDAKNVIFTAQLPSKKSAIDLLIYVYRHEFKKLGGYIVNMEKRRRNKISERIRTLWTLVPNCNKSLALLADYLDTKDASSKTWSKHALGQIVSRIRLSHSKKCSIGVLSSLDVFFLFPLLTAPSEHPRVYRCNARRAVALNAGSKSSSALAFFLPLERVVTALNFLQMGKYSFQDKWEAVTIPRGTLRQHLSTKDSMKPVESVFKIKQSTATTFDWIIITSPKAEIEKEMDIENMDDETEFPEHKEEHGLGLHTVDIVMEENAHGDDVNQSNEKDEDASEAGNELVGVVSDENLLELLELAMSSNTAETVKRARELMELGVYLIVLMSQMATLIMDIIAGTYQVIEASADSLFDGRSSVASSQAAEIGLDILAQTIQDDLDNITRFLILAREPIIPGIDKPHKTSIVFTLEEGPRVLFNALAVFALRDINLSKVSNQD</sequence>
<reference evidence="11 12" key="1">
    <citation type="journal article" date="2017" name="Nat. Commun.">
        <title>Genome assembly with in vitro proximity ligation data and whole-genome triplication in lettuce.</title>
        <authorList>
            <person name="Reyes-Chin-Wo S."/>
            <person name="Wang Z."/>
            <person name="Yang X."/>
            <person name="Kozik A."/>
            <person name="Arikit S."/>
            <person name="Song C."/>
            <person name="Xia L."/>
            <person name="Froenicke L."/>
            <person name="Lavelle D.O."/>
            <person name="Truco M.J."/>
            <person name="Xia R."/>
            <person name="Zhu S."/>
            <person name="Xu C."/>
            <person name="Xu H."/>
            <person name="Xu X."/>
            <person name="Cox K."/>
            <person name="Korf I."/>
            <person name="Meyers B.C."/>
            <person name="Michelmore R.W."/>
        </authorList>
    </citation>
    <scope>NUCLEOTIDE SEQUENCE [LARGE SCALE GENOMIC DNA]</scope>
    <source>
        <strain evidence="12">cv. Salinas</strain>
        <tissue evidence="11">Seedlings</tissue>
    </source>
</reference>
<dbReference type="InterPro" id="IPR001086">
    <property type="entry name" value="Preph_deHydtase"/>
</dbReference>
<dbReference type="GO" id="GO:0005737">
    <property type="term" value="C:cytoplasm"/>
    <property type="evidence" value="ECO:0000318"/>
    <property type="project" value="GO_Central"/>
</dbReference>
<keyword evidence="3" id="KW-0805">Transcription regulation</keyword>
<dbReference type="PANTHER" id="PTHR21022">
    <property type="entry name" value="PREPHENATE DEHYDRATASE P PROTEIN"/>
    <property type="match status" value="1"/>
</dbReference>
<dbReference type="GO" id="GO:0005634">
    <property type="term" value="C:nucleus"/>
    <property type="evidence" value="ECO:0007669"/>
    <property type="project" value="UniProtKB-SubCell"/>
</dbReference>
<proteinExistence type="predicted"/>
<dbReference type="GO" id="GO:0004664">
    <property type="term" value="F:prephenate dehydratase activity"/>
    <property type="evidence" value="ECO:0000318"/>
    <property type="project" value="GO_Central"/>
</dbReference>
<evidence type="ECO:0000256" key="6">
    <source>
        <dbReference type="ARBA" id="ARBA00023222"/>
    </source>
</evidence>
<evidence type="ECO:0000256" key="4">
    <source>
        <dbReference type="ARBA" id="ARBA00023141"/>
    </source>
</evidence>
<evidence type="ECO:0000256" key="9">
    <source>
        <dbReference type="ARBA" id="ARBA00029440"/>
    </source>
</evidence>
<evidence type="ECO:0000256" key="5">
    <source>
        <dbReference type="ARBA" id="ARBA00023163"/>
    </source>
</evidence>
<dbReference type="GO" id="GO:0009507">
    <property type="term" value="C:chloroplast"/>
    <property type="evidence" value="ECO:0000318"/>
    <property type="project" value="GO_Central"/>
</dbReference>
<comment type="caution">
    <text evidence="11">The sequence shown here is derived from an EMBL/GenBank/DDBJ whole genome shotgun (WGS) entry which is preliminary data.</text>
</comment>
<gene>
    <name evidence="11" type="ORF">LSAT_V11C300152530</name>
</gene>
<dbReference type="Proteomes" id="UP000235145">
    <property type="component" value="Unassembled WGS sequence"/>
</dbReference>
<protein>
    <recommendedName>
        <fullName evidence="10">Prephenate dehydratase domain-containing protein</fullName>
    </recommendedName>
</protein>
<dbReference type="InterPro" id="IPR036638">
    <property type="entry name" value="HLH_DNA-bd_sf"/>
</dbReference>
<dbReference type="Pfam" id="PF00800">
    <property type="entry name" value="PDT"/>
    <property type="match status" value="1"/>
</dbReference>
<accession>A0A9R1XQC2</accession>
<evidence type="ECO:0000256" key="7">
    <source>
        <dbReference type="ARBA" id="ARBA00023239"/>
    </source>
</evidence>
<dbReference type="Gene3D" id="4.10.280.10">
    <property type="entry name" value="Helix-loop-helix DNA-binding domain"/>
    <property type="match status" value="1"/>
</dbReference>
<comment type="subcellular location">
    <subcellularLocation>
        <location evidence="1">Nucleus</location>
    </subcellularLocation>
</comment>
<dbReference type="GO" id="GO:0047769">
    <property type="term" value="F:arogenate dehydratase activity"/>
    <property type="evidence" value="ECO:0000318"/>
    <property type="project" value="GO_Central"/>
</dbReference>
<keyword evidence="5" id="KW-0804">Transcription</keyword>
<evidence type="ECO:0000256" key="8">
    <source>
        <dbReference type="ARBA" id="ARBA00023242"/>
    </source>
</evidence>
<dbReference type="SUPFAM" id="SSF53850">
    <property type="entry name" value="Periplasmic binding protein-like II"/>
    <property type="match status" value="1"/>
</dbReference>
<dbReference type="EMBL" id="NBSK02000003">
    <property type="protein sequence ID" value="KAJ0215672.1"/>
    <property type="molecule type" value="Genomic_DNA"/>
</dbReference>
<dbReference type="Gene3D" id="3.30.70.260">
    <property type="match status" value="1"/>
</dbReference>
<evidence type="ECO:0000256" key="3">
    <source>
        <dbReference type="ARBA" id="ARBA00023015"/>
    </source>
</evidence>
<dbReference type="SUPFAM" id="SSF55021">
    <property type="entry name" value="ACT-like"/>
    <property type="match status" value="1"/>
</dbReference>
<keyword evidence="2" id="KW-0028">Amino-acid biosynthesis</keyword>
<evidence type="ECO:0000313" key="12">
    <source>
        <dbReference type="Proteomes" id="UP000235145"/>
    </source>
</evidence>
<dbReference type="InterPro" id="IPR045865">
    <property type="entry name" value="ACT-like_dom_sf"/>
</dbReference>
<keyword evidence="12" id="KW-1185">Reference proteome</keyword>
<evidence type="ECO:0000256" key="1">
    <source>
        <dbReference type="ARBA" id="ARBA00004123"/>
    </source>
</evidence>
<organism evidence="11 12">
    <name type="scientific">Lactuca sativa</name>
    <name type="common">Garden lettuce</name>
    <dbReference type="NCBI Taxonomy" id="4236"/>
    <lineage>
        <taxon>Eukaryota</taxon>
        <taxon>Viridiplantae</taxon>
        <taxon>Streptophyta</taxon>
        <taxon>Embryophyta</taxon>
        <taxon>Tracheophyta</taxon>
        <taxon>Spermatophyta</taxon>
        <taxon>Magnoliopsida</taxon>
        <taxon>eudicotyledons</taxon>
        <taxon>Gunneridae</taxon>
        <taxon>Pentapetalae</taxon>
        <taxon>asterids</taxon>
        <taxon>campanulids</taxon>
        <taxon>Asterales</taxon>
        <taxon>Asteraceae</taxon>
        <taxon>Cichorioideae</taxon>
        <taxon>Cichorieae</taxon>
        <taxon>Lactucinae</taxon>
        <taxon>Lactuca</taxon>
    </lineage>
</organism>
<comment type="pathway">
    <text evidence="9">Amino-acid biosynthesis.</text>
</comment>
<dbReference type="SUPFAM" id="SSF47459">
    <property type="entry name" value="HLH, helix-loop-helix DNA-binding domain"/>
    <property type="match status" value="1"/>
</dbReference>